<accession>A0A1F2UG40</accession>
<evidence type="ECO:0000313" key="5">
    <source>
        <dbReference type="EMBL" id="OFW31988.1"/>
    </source>
</evidence>
<protein>
    <recommendedName>
        <fullName evidence="4">PDZ domain-containing protein</fullName>
    </recommendedName>
</protein>
<evidence type="ECO:0000256" key="2">
    <source>
        <dbReference type="ARBA" id="ARBA00022670"/>
    </source>
</evidence>
<dbReference type="InterPro" id="IPR043504">
    <property type="entry name" value="Peptidase_S1_PA_chymotrypsin"/>
</dbReference>
<dbReference type="Gene3D" id="2.40.10.10">
    <property type="entry name" value="Trypsin-like serine proteases"/>
    <property type="match status" value="2"/>
</dbReference>
<dbReference type="SMART" id="SM00228">
    <property type="entry name" value="PDZ"/>
    <property type="match status" value="1"/>
</dbReference>
<dbReference type="Gene3D" id="2.30.42.10">
    <property type="match status" value="1"/>
</dbReference>
<dbReference type="Pfam" id="PF13365">
    <property type="entry name" value="Trypsin_2"/>
    <property type="match status" value="1"/>
</dbReference>
<proteinExistence type="inferred from homology"/>
<gene>
    <name evidence="5" type="ORF">A2074_08230</name>
</gene>
<dbReference type="SUPFAM" id="SSF50494">
    <property type="entry name" value="Trypsin-like serine proteases"/>
    <property type="match status" value="1"/>
</dbReference>
<dbReference type="PANTHER" id="PTHR43343">
    <property type="entry name" value="PEPTIDASE S12"/>
    <property type="match status" value="1"/>
</dbReference>
<dbReference type="InterPro" id="IPR001478">
    <property type="entry name" value="PDZ"/>
</dbReference>
<comment type="similarity">
    <text evidence="1">Belongs to the peptidase S1C family.</text>
</comment>
<evidence type="ECO:0000256" key="3">
    <source>
        <dbReference type="ARBA" id="ARBA00022801"/>
    </source>
</evidence>
<dbReference type="InterPro" id="IPR009003">
    <property type="entry name" value="Peptidase_S1_PA"/>
</dbReference>
<evidence type="ECO:0000313" key="6">
    <source>
        <dbReference type="Proteomes" id="UP000178086"/>
    </source>
</evidence>
<dbReference type="InterPro" id="IPR001940">
    <property type="entry name" value="Peptidase_S1C"/>
</dbReference>
<dbReference type="Proteomes" id="UP000178086">
    <property type="component" value="Unassembled WGS sequence"/>
</dbReference>
<comment type="caution">
    <text evidence="5">The sequence shown here is derived from an EMBL/GenBank/DDBJ whole genome shotgun (WGS) entry which is preliminary data.</text>
</comment>
<feature type="domain" description="PDZ" evidence="4">
    <location>
        <begin position="277"/>
        <end position="374"/>
    </location>
</feature>
<dbReference type="AlphaFoldDB" id="A0A1F2UG40"/>
<dbReference type="SUPFAM" id="SSF50156">
    <property type="entry name" value="PDZ domain-like"/>
    <property type="match status" value="1"/>
</dbReference>
<dbReference type="InterPro" id="IPR036034">
    <property type="entry name" value="PDZ_sf"/>
</dbReference>
<dbReference type="GO" id="GO:0004252">
    <property type="term" value="F:serine-type endopeptidase activity"/>
    <property type="evidence" value="ECO:0007669"/>
    <property type="project" value="InterPro"/>
</dbReference>
<dbReference type="InterPro" id="IPR051201">
    <property type="entry name" value="Chloro_Bact_Ser_Proteases"/>
</dbReference>
<keyword evidence="2" id="KW-0645">Protease</keyword>
<dbReference type="Pfam" id="PF13180">
    <property type="entry name" value="PDZ_2"/>
    <property type="match status" value="1"/>
</dbReference>
<sequence>MWKTAITSLIAAIIGGALVFGGITYVIPQEDSATTKATTTTSAPDTGAKSSQQALSPAEIYEQFNNGVVHVRSVFTGARTDFFGFPIVETQVAEGSGFIIDNTGLIVTNAHVVEGSNVKASQVTVVLSDKSEVEAKLLGTDINTDLALLKIDPGTRTLEALELGDSSKLKVGDSVYAIGSPFGLEGTMTEGIISALNRTIDSPNGQFKIRNVVQTDAAVNPGNSGGPLIGVTGKVIGVNSQIAARSGDFAGVAFAVPSNTVKDIAAQLKDKGRASHPWVGISGLEINKELADLITLPVDRGVLIVQVFQGSPAAAAGIRGGDKRLITNQGEIIIGGDVVTKIDGTMITTMDELISIVRDNKVGETVELEIYRGGKKESISLKLGELPQSASE</sequence>
<dbReference type="PANTHER" id="PTHR43343:SF3">
    <property type="entry name" value="PROTEASE DO-LIKE 8, CHLOROPLASTIC"/>
    <property type="match status" value="1"/>
</dbReference>
<name>A0A1F2UG40_9ACTN</name>
<dbReference type="EMBL" id="MELI01000106">
    <property type="protein sequence ID" value="OFW31988.1"/>
    <property type="molecule type" value="Genomic_DNA"/>
</dbReference>
<reference evidence="5 6" key="1">
    <citation type="journal article" date="2016" name="Nat. Commun.">
        <title>Thousands of microbial genomes shed light on interconnected biogeochemical processes in an aquifer system.</title>
        <authorList>
            <person name="Anantharaman K."/>
            <person name="Brown C.T."/>
            <person name="Hug L.A."/>
            <person name="Sharon I."/>
            <person name="Castelle C.J."/>
            <person name="Probst A.J."/>
            <person name="Thomas B.C."/>
            <person name="Singh A."/>
            <person name="Wilkins M.J."/>
            <person name="Karaoz U."/>
            <person name="Brodie E.L."/>
            <person name="Williams K.H."/>
            <person name="Hubbard S.S."/>
            <person name="Banfield J.F."/>
        </authorList>
    </citation>
    <scope>NUCLEOTIDE SEQUENCE [LARGE SCALE GENOMIC DNA]</scope>
</reference>
<organism evidence="5 6">
    <name type="scientific">Candidatus Aquicultor primus</name>
    <dbReference type="NCBI Taxonomy" id="1797195"/>
    <lineage>
        <taxon>Bacteria</taxon>
        <taxon>Bacillati</taxon>
        <taxon>Actinomycetota</taxon>
        <taxon>Candidatus Aquicultoria</taxon>
        <taxon>Candidatus Aquicultorales</taxon>
        <taxon>Candidatus Aquicultoraceae</taxon>
        <taxon>Candidatus Aquicultor</taxon>
    </lineage>
</organism>
<evidence type="ECO:0000256" key="1">
    <source>
        <dbReference type="ARBA" id="ARBA00010541"/>
    </source>
</evidence>
<dbReference type="GO" id="GO:0006508">
    <property type="term" value="P:proteolysis"/>
    <property type="evidence" value="ECO:0007669"/>
    <property type="project" value="UniProtKB-KW"/>
</dbReference>
<keyword evidence="3" id="KW-0378">Hydrolase</keyword>
<dbReference type="PRINTS" id="PR00834">
    <property type="entry name" value="PROTEASES2C"/>
</dbReference>
<evidence type="ECO:0000259" key="4">
    <source>
        <dbReference type="SMART" id="SM00228"/>
    </source>
</evidence>